<dbReference type="STRING" id="658196.A0A397SMI7"/>
<accession>A0A397SMI7</accession>
<feature type="domain" description="Protein kinase" evidence="1">
    <location>
        <begin position="1"/>
        <end position="51"/>
    </location>
</feature>
<dbReference type="AlphaFoldDB" id="A0A397SMI7"/>
<dbReference type="OrthoDB" id="2404559at2759"/>
<gene>
    <name evidence="2" type="ORF">C1645_696263</name>
</gene>
<dbReference type="PROSITE" id="PS50011">
    <property type="entry name" value="PROTEIN_KINASE_DOM"/>
    <property type="match status" value="1"/>
</dbReference>
<evidence type="ECO:0000313" key="2">
    <source>
        <dbReference type="EMBL" id="RIA87238.1"/>
    </source>
</evidence>
<dbReference type="SUPFAM" id="SSF56112">
    <property type="entry name" value="Protein kinase-like (PK-like)"/>
    <property type="match status" value="1"/>
</dbReference>
<keyword evidence="3" id="KW-1185">Reference proteome</keyword>
<evidence type="ECO:0000313" key="3">
    <source>
        <dbReference type="Proteomes" id="UP000265703"/>
    </source>
</evidence>
<proteinExistence type="predicted"/>
<protein>
    <recommendedName>
        <fullName evidence="1">Protein kinase domain-containing protein</fullName>
    </recommendedName>
</protein>
<organism evidence="2 3">
    <name type="scientific">Glomus cerebriforme</name>
    <dbReference type="NCBI Taxonomy" id="658196"/>
    <lineage>
        <taxon>Eukaryota</taxon>
        <taxon>Fungi</taxon>
        <taxon>Fungi incertae sedis</taxon>
        <taxon>Mucoromycota</taxon>
        <taxon>Glomeromycotina</taxon>
        <taxon>Glomeromycetes</taxon>
        <taxon>Glomerales</taxon>
        <taxon>Glomeraceae</taxon>
        <taxon>Glomus</taxon>
    </lineage>
</organism>
<comment type="caution">
    <text evidence="2">The sequence shown here is derived from an EMBL/GenBank/DDBJ whole genome shotgun (WGS) entry which is preliminary data.</text>
</comment>
<dbReference type="Proteomes" id="UP000265703">
    <property type="component" value="Unassembled WGS sequence"/>
</dbReference>
<dbReference type="InterPro" id="IPR000719">
    <property type="entry name" value="Prot_kinase_dom"/>
</dbReference>
<dbReference type="GO" id="GO:0004672">
    <property type="term" value="F:protein kinase activity"/>
    <property type="evidence" value="ECO:0007669"/>
    <property type="project" value="InterPro"/>
</dbReference>
<dbReference type="InterPro" id="IPR011009">
    <property type="entry name" value="Kinase-like_dom_sf"/>
</dbReference>
<dbReference type="GO" id="GO:0005524">
    <property type="term" value="F:ATP binding"/>
    <property type="evidence" value="ECO:0007669"/>
    <property type="project" value="InterPro"/>
</dbReference>
<name>A0A397SMI7_9GLOM</name>
<dbReference type="EMBL" id="QKYT01000319">
    <property type="protein sequence ID" value="RIA87238.1"/>
    <property type="molecule type" value="Genomic_DNA"/>
</dbReference>
<reference evidence="2 3" key="1">
    <citation type="submission" date="2018-06" db="EMBL/GenBank/DDBJ databases">
        <title>Comparative genomics reveals the genomic features of Rhizophagus irregularis, R. cerebriforme, R. diaphanum and Gigaspora rosea, and their symbiotic lifestyle signature.</title>
        <authorList>
            <person name="Morin E."/>
            <person name="San Clemente H."/>
            <person name="Chen E.C.H."/>
            <person name="De La Providencia I."/>
            <person name="Hainaut M."/>
            <person name="Kuo A."/>
            <person name="Kohler A."/>
            <person name="Murat C."/>
            <person name="Tang N."/>
            <person name="Roy S."/>
            <person name="Loubradou J."/>
            <person name="Henrissat B."/>
            <person name="Grigoriev I.V."/>
            <person name="Corradi N."/>
            <person name="Roux C."/>
            <person name="Martin F.M."/>
        </authorList>
    </citation>
    <scope>NUCLEOTIDE SEQUENCE [LARGE SCALE GENOMIC DNA]</scope>
    <source>
        <strain evidence="2 3">DAOM 227022</strain>
    </source>
</reference>
<sequence>LHSNEIVFADLRDSNILVIQDENKGYHRILVDFDWAGVNNVDSYLTFITGE</sequence>
<feature type="non-terminal residue" evidence="2">
    <location>
        <position position="1"/>
    </location>
</feature>
<evidence type="ECO:0000259" key="1">
    <source>
        <dbReference type="PROSITE" id="PS50011"/>
    </source>
</evidence>